<feature type="region of interest" description="Disordered" evidence="1">
    <location>
        <begin position="603"/>
        <end position="625"/>
    </location>
</feature>
<dbReference type="Proteomes" id="UP001179952">
    <property type="component" value="Unassembled WGS sequence"/>
</dbReference>
<keyword evidence="3" id="KW-1185">Reference proteome</keyword>
<proteinExistence type="predicted"/>
<feature type="region of interest" description="Disordered" evidence="1">
    <location>
        <begin position="1"/>
        <end position="27"/>
    </location>
</feature>
<feature type="compositionally biased region" description="Basic residues" evidence="1">
    <location>
        <begin position="255"/>
        <end position="265"/>
    </location>
</feature>
<dbReference type="InterPro" id="IPR008004">
    <property type="entry name" value="OCTOPUS-like"/>
</dbReference>
<gene>
    <name evidence="2" type="ORF">QJS04_geneDACA007594</name>
</gene>
<sequence>MALELPLQAAQPPRLSSSSATSCDRHPDELVTGFCASCLRERLAGLDPAASATASSSSRRGKPSSAASAAIKSLFKASVAPDARGKPPVAAAGASSSSAAFSAQLRRCKSFSGGRGGPSVAAAFEPQRRSCDVRGRSTLWNLFNLDDDRHHNGHQSRVVEVQPPPFGEIEIECRDVAADDALVVEEDDEIRVSEPVVAPATVDQEEIVEEEVKTIKDHIDVDAQAKPPPPAKDLKEIAGSFWLAASVFSKKLQKWRRKQKLKKKSSPSSAATAGGAGKPMPMEKPRSRRWGFRDTQSEVAEDIYGRRSCDTDPRFSLDAGRMSFDDPRQSWDEPRASWDGYLIAGRPPPFPRFFPPMLSVVEDAPIPCQRSDALIPVEEPMEATTPGGTAQTRDYYSDSSQRRRKSLDRSSSRKAPIEAEETKSGSNAKVTDCYLHRNSVLDRDPRDSNSNSLRDDCSESFESAFRDAASKSKAEGSKKSRRWSKAWSIWGFIHRRGGKDDDDDGGFNRSGKIMERSLSESWPELRREVTCRKVARSNSSVSSRSSVNGGSAFGGLRGNNVEMNGHSRFKKRREEFVLERNRSARYSPGHVDNGLLRFYLTPMRSSSRRGGGGGGSVKSQQKSSNSFARTVLRLY</sequence>
<comment type="caution">
    <text evidence="2">The sequence shown here is derived from an EMBL/GenBank/DDBJ whole genome shotgun (WGS) entry which is preliminary data.</text>
</comment>
<feature type="compositionally biased region" description="Basic and acidic residues" evidence="1">
    <location>
        <begin position="407"/>
        <end position="423"/>
    </location>
</feature>
<reference evidence="2" key="1">
    <citation type="journal article" date="2023" name="Nat. Commun.">
        <title>Diploid and tetraploid genomes of Acorus and the evolution of monocots.</title>
        <authorList>
            <person name="Ma L."/>
            <person name="Liu K.W."/>
            <person name="Li Z."/>
            <person name="Hsiao Y.Y."/>
            <person name="Qi Y."/>
            <person name="Fu T."/>
            <person name="Tang G.D."/>
            <person name="Zhang D."/>
            <person name="Sun W.H."/>
            <person name="Liu D.K."/>
            <person name="Li Y."/>
            <person name="Chen G.Z."/>
            <person name="Liu X.D."/>
            <person name="Liao X.Y."/>
            <person name="Jiang Y.T."/>
            <person name="Yu X."/>
            <person name="Hao Y."/>
            <person name="Huang J."/>
            <person name="Zhao X.W."/>
            <person name="Ke S."/>
            <person name="Chen Y.Y."/>
            <person name="Wu W.L."/>
            <person name="Hsu J.L."/>
            <person name="Lin Y.F."/>
            <person name="Huang M.D."/>
            <person name="Li C.Y."/>
            <person name="Huang L."/>
            <person name="Wang Z.W."/>
            <person name="Zhao X."/>
            <person name="Zhong W.Y."/>
            <person name="Peng D.H."/>
            <person name="Ahmad S."/>
            <person name="Lan S."/>
            <person name="Zhang J.S."/>
            <person name="Tsai W.C."/>
            <person name="Van de Peer Y."/>
            <person name="Liu Z.J."/>
        </authorList>
    </citation>
    <scope>NUCLEOTIDE SEQUENCE</scope>
    <source>
        <strain evidence="2">SCP</strain>
    </source>
</reference>
<evidence type="ECO:0000313" key="2">
    <source>
        <dbReference type="EMBL" id="KAK1271726.1"/>
    </source>
</evidence>
<dbReference type="PANTHER" id="PTHR31659">
    <property type="entry name" value="PROTEIN: UPF0503-LIKE PROTEIN, PUTATIVE (DUF740)-RELATED"/>
    <property type="match status" value="1"/>
</dbReference>
<evidence type="ECO:0000256" key="1">
    <source>
        <dbReference type="SAM" id="MobiDB-lite"/>
    </source>
</evidence>
<accession>A0AAV9B5V6</accession>
<dbReference type="AlphaFoldDB" id="A0AAV9B5V6"/>
<feature type="region of interest" description="Disordered" evidence="1">
    <location>
        <begin position="310"/>
        <end position="332"/>
    </location>
</feature>
<feature type="region of interest" description="Disordered" evidence="1">
    <location>
        <begin position="255"/>
        <end position="295"/>
    </location>
</feature>
<reference evidence="2" key="2">
    <citation type="submission" date="2023-06" db="EMBL/GenBank/DDBJ databases">
        <authorList>
            <person name="Ma L."/>
            <person name="Liu K.-W."/>
            <person name="Li Z."/>
            <person name="Hsiao Y.-Y."/>
            <person name="Qi Y."/>
            <person name="Fu T."/>
            <person name="Tang G."/>
            <person name="Zhang D."/>
            <person name="Sun W.-H."/>
            <person name="Liu D.-K."/>
            <person name="Li Y."/>
            <person name="Chen G.-Z."/>
            <person name="Liu X.-D."/>
            <person name="Liao X.-Y."/>
            <person name="Jiang Y.-T."/>
            <person name="Yu X."/>
            <person name="Hao Y."/>
            <person name="Huang J."/>
            <person name="Zhao X.-W."/>
            <person name="Ke S."/>
            <person name="Chen Y.-Y."/>
            <person name="Wu W.-L."/>
            <person name="Hsu J.-L."/>
            <person name="Lin Y.-F."/>
            <person name="Huang M.-D."/>
            <person name="Li C.-Y."/>
            <person name="Huang L."/>
            <person name="Wang Z.-W."/>
            <person name="Zhao X."/>
            <person name="Zhong W.-Y."/>
            <person name="Peng D.-H."/>
            <person name="Ahmad S."/>
            <person name="Lan S."/>
            <person name="Zhang J.-S."/>
            <person name="Tsai W.-C."/>
            <person name="Van De Peer Y."/>
            <person name="Liu Z.-J."/>
        </authorList>
    </citation>
    <scope>NUCLEOTIDE SEQUENCE</scope>
    <source>
        <strain evidence="2">SCP</strain>
        <tissue evidence="2">Leaves</tissue>
    </source>
</reference>
<protein>
    <submittedName>
        <fullName evidence="2">UPF0503 protein</fullName>
    </submittedName>
</protein>
<feature type="compositionally biased region" description="Basic and acidic residues" evidence="1">
    <location>
        <begin position="281"/>
        <end position="295"/>
    </location>
</feature>
<dbReference type="EMBL" id="JAUJYN010000005">
    <property type="protein sequence ID" value="KAK1271726.1"/>
    <property type="molecule type" value="Genomic_DNA"/>
</dbReference>
<feature type="region of interest" description="Disordered" evidence="1">
    <location>
        <begin position="373"/>
        <end position="426"/>
    </location>
</feature>
<feature type="compositionally biased region" description="Basic and acidic residues" evidence="1">
    <location>
        <begin position="323"/>
        <end position="332"/>
    </location>
</feature>
<dbReference type="PANTHER" id="PTHR31659:SF9">
    <property type="entry name" value="PROTEIN: UPF0503-LIKE PROTEIN, PUTATIVE (DUF740)-RELATED"/>
    <property type="match status" value="1"/>
</dbReference>
<name>A0AAV9B5V6_ACOGR</name>
<organism evidence="2 3">
    <name type="scientific">Acorus gramineus</name>
    <name type="common">Dwarf sweet flag</name>
    <dbReference type="NCBI Taxonomy" id="55184"/>
    <lineage>
        <taxon>Eukaryota</taxon>
        <taxon>Viridiplantae</taxon>
        <taxon>Streptophyta</taxon>
        <taxon>Embryophyta</taxon>
        <taxon>Tracheophyta</taxon>
        <taxon>Spermatophyta</taxon>
        <taxon>Magnoliopsida</taxon>
        <taxon>Liliopsida</taxon>
        <taxon>Acoraceae</taxon>
        <taxon>Acorus</taxon>
    </lineage>
</organism>
<evidence type="ECO:0000313" key="3">
    <source>
        <dbReference type="Proteomes" id="UP001179952"/>
    </source>
</evidence>
<dbReference type="Pfam" id="PF05340">
    <property type="entry name" value="DUF740"/>
    <property type="match status" value="1"/>
</dbReference>